<accession>A0A812MVN5</accession>
<feature type="compositionally biased region" description="Polar residues" evidence="1">
    <location>
        <begin position="80"/>
        <end position="92"/>
    </location>
</feature>
<dbReference type="InterPro" id="IPR029063">
    <property type="entry name" value="SAM-dependent_MTases_sf"/>
</dbReference>
<gene>
    <name evidence="2" type="ORF">SNAT2548_LOCUS14933</name>
</gene>
<organism evidence="2 3">
    <name type="scientific">Symbiodinium natans</name>
    <dbReference type="NCBI Taxonomy" id="878477"/>
    <lineage>
        <taxon>Eukaryota</taxon>
        <taxon>Sar</taxon>
        <taxon>Alveolata</taxon>
        <taxon>Dinophyceae</taxon>
        <taxon>Suessiales</taxon>
        <taxon>Symbiodiniaceae</taxon>
        <taxon>Symbiodinium</taxon>
    </lineage>
</organism>
<evidence type="ECO:0000313" key="3">
    <source>
        <dbReference type="Proteomes" id="UP000604046"/>
    </source>
</evidence>
<protein>
    <submittedName>
        <fullName evidence="2">Uncharacterized protein</fullName>
    </submittedName>
</protein>
<sequence>MDDLVETKDASKATTHDVVVDAMEDMVKETTSKATTHDVTAKEDVEAMKDVSSAAAQCVAAETEDASKTTANDAVETDDASNPTAPATSDEANASDVVTEMKDAKAGIAATNDDVGAADSVDAVHATTVGHGSQDTTTCEATLQAGHSHPDTAVSGTADATLQANPGMNVGLSPEATPSASATPMCAHSNGHKPSVFRLMMWPVWAVTTFARFARTRAAACIAMLDMLENVAAARLCPVQDVDGDKAYAARVARICRSVAEQGNCKHVVDQAMAALSREHDCNLMDVCDSDPDPDVQFISESVSQERTAHSEHLYQLLQDMRATSLSTEFSGIDTPATSFIMMGTAICAELNMDKSHVPAPANMSAVEWSAQAREELLRHPHCPQHVFGDMNDFWRPHIAAQLDVLAANDTAINEVLLPLMRRGEATIRKAWCYKHGQMCEVDRAADLHVAGTPCTDYSQRGLMMREQGVTWKAFLSWISRRWDYQESLIIQENVINFDASTLEHFLGAIYFVSVALIDPNMYGMPITRPRQYCILRHKWKTGAALAPVNVFVEMFRAPVRFGEYNQELAAMEPAWDSYFGSPAEDIWEELMWACSRPESRAKVDGCGIASLEAFKHALVNDVELVRKAFERALTTVEFNFLAEYRTRKTGGAYSLNQNPNFSATMSGWSKLHTLIRNAGILW</sequence>
<keyword evidence="3" id="KW-1185">Reference proteome</keyword>
<name>A0A812MVN5_9DINO</name>
<evidence type="ECO:0000256" key="1">
    <source>
        <dbReference type="SAM" id="MobiDB-lite"/>
    </source>
</evidence>
<dbReference type="Proteomes" id="UP000604046">
    <property type="component" value="Unassembled WGS sequence"/>
</dbReference>
<dbReference type="AlphaFoldDB" id="A0A812MVN5"/>
<dbReference type="EMBL" id="CAJNDS010001813">
    <property type="protein sequence ID" value="CAE7281719.1"/>
    <property type="molecule type" value="Genomic_DNA"/>
</dbReference>
<proteinExistence type="predicted"/>
<feature type="region of interest" description="Disordered" evidence="1">
    <location>
        <begin position="63"/>
        <end position="95"/>
    </location>
</feature>
<dbReference type="SUPFAM" id="SSF53335">
    <property type="entry name" value="S-adenosyl-L-methionine-dependent methyltransferases"/>
    <property type="match status" value="1"/>
</dbReference>
<reference evidence="2" key="1">
    <citation type="submission" date="2021-02" db="EMBL/GenBank/DDBJ databases">
        <authorList>
            <person name="Dougan E. K."/>
            <person name="Rhodes N."/>
            <person name="Thang M."/>
            <person name="Chan C."/>
        </authorList>
    </citation>
    <scope>NUCLEOTIDE SEQUENCE</scope>
</reference>
<evidence type="ECO:0000313" key="2">
    <source>
        <dbReference type="EMBL" id="CAE7281719.1"/>
    </source>
</evidence>
<dbReference type="Gene3D" id="3.40.50.150">
    <property type="entry name" value="Vaccinia Virus protein VP39"/>
    <property type="match status" value="1"/>
</dbReference>
<comment type="caution">
    <text evidence="2">The sequence shown here is derived from an EMBL/GenBank/DDBJ whole genome shotgun (WGS) entry which is preliminary data.</text>
</comment>